<keyword evidence="1" id="KW-0812">Transmembrane</keyword>
<feature type="transmembrane region" description="Helical" evidence="1">
    <location>
        <begin position="100"/>
        <end position="122"/>
    </location>
</feature>
<keyword evidence="1" id="KW-0472">Membrane</keyword>
<feature type="transmembrane region" description="Helical" evidence="1">
    <location>
        <begin position="25"/>
        <end position="49"/>
    </location>
</feature>
<evidence type="ECO:0000313" key="3">
    <source>
        <dbReference type="Proteomes" id="UP000016935"/>
    </source>
</evidence>
<keyword evidence="3" id="KW-1185">Reference proteome</keyword>
<dbReference type="STRING" id="671987.R0KHF6"/>
<evidence type="ECO:0000256" key="1">
    <source>
        <dbReference type="SAM" id="Phobius"/>
    </source>
</evidence>
<dbReference type="RefSeq" id="XP_008020384.1">
    <property type="nucleotide sequence ID" value="XM_008022193.1"/>
</dbReference>
<organism evidence="2 3">
    <name type="scientific">Exserohilum turcicum (strain 28A)</name>
    <name type="common">Northern leaf blight fungus</name>
    <name type="synonym">Setosphaeria turcica</name>
    <dbReference type="NCBI Taxonomy" id="671987"/>
    <lineage>
        <taxon>Eukaryota</taxon>
        <taxon>Fungi</taxon>
        <taxon>Dikarya</taxon>
        <taxon>Ascomycota</taxon>
        <taxon>Pezizomycotina</taxon>
        <taxon>Dothideomycetes</taxon>
        <taxon>Pleosporomycetidae</taxon>
        <taxon>Pleosporales</taxon>
        <taxon>Pleosporineae</taxon>
        <taxon>Pleosporaceae</taxon>
        <taxon>Exserohilum</taxon>
    </lineage>
</organism>
<accession>R0KHF6</accession>
<sequence length="250" mass="28917">MHQAWKEVRHDLRNARWNGVLLGKILIPLLVVLWVIGLIAIPIVFLYFFQNIQGTQQVCTPGGQFNLNPEDWSYWSRTGFFQITLSFGDMSFDKAKLIDVIWDMVVGRGGQVLIALCSWHVFGLYVTTSMETAPITYHSYRAVFLETSPSFWSTLFLARDFIWLKSLHSKMAMFFMIFTMVFTLCFPTFASAMTGYTSIVQAYVLDRQNANWIRFDTFAQVIYVVDDGNRIGQTEPYYVVDKVSWDSVRV</sequence>
<name>R0KHF6_EXST2</name>
<dbReference type="Proteomes" id="UP000016935">
    <property type="component" value="Unassembled WGS sequence"/>
</dbReference>
<protein>
    <submittedName>
        <fullName evidence="2">Uncharacterized protein</fullName>
    </submittedName>
</protein>
<proteinExistence type="predicted"/>
<reference evidence="2 3" key="2">
    <citation type="journal article" date="2013" name="PLoS Genet.">
        <title>Comparative genome structure, secondary metabolite, and effector coding capacity across Cochliobolus pathogens.</title>
        <authorList>
            <person name="Condon B.J."/>
            <person name="Leng Y."/>
            <person name="Wu D."/>
            <person name="Bushley K.E."/>
            <person name="Ohm R.A."/>
            <person name="Otillar R."/>
            <person name="Martin J."/>
            <person name="Schackwitz W."/>
            <person name="Grimwood J."/>
            <person name="MohdZainudin N."/>
            <person name="Xue C."/>
            <person name="Wang R."/>
            <person name="Manning V.A."/>
            <person name="Dhillon B."/>
            <person name="Tu Z.J."/>
            <person name="Steffenson B.J."/>
            <person name="Salamov A."/>
            <person name="Sun H."/>
            <person name="Lowry S."/>
            <person name="LaButti K."/>
            <person name="Han J."/>
            <person name="Copeland A."/>
            <person name="Lindquist E."/>
            <person name="Barry K."/>
            <person name="Schmutz J."/>
            <person name="Baker S.E."/>
            <person name="Ciuffetti L.M."/>
            <person name="Grigoriev I.V."/>
            <person name="Zhong S."/>
            <person name="Turgeon B.G."/>
        </authorList>
    </citation>
    <scope>NUCLEOTIDE SEQUENCE [LARGE SCALE GENOMIC DNA]</scope>
    <source>
        <strain evidence="3">28A</strain>
    </source>
</reference>
<dbReference type="eggNOG" id="ENOG502SQFB">
    <property type="taxonomic scope" value="Eukaryota"/>
</dbReference>
<gene>
    <name evidence="2" type="ORF">SETTUDRAFT_85189</name>
</gene>
<reference evidence="2 3" key="1">
    <citation type="journal article" date="2012" name="PLoS Pathog.">
        <title>Diverse lifestyles and strategies of plant pathogenesis encoded in the genomes of eighteen Dothideomycetes fungi.</title>
        <authorList>
            <person name="Ohm R.A."/>
            <person name="Feau N."/>
            <person name="Henrissat B."/>
            <person name="Schoch C.L."/>
            <person name="Horwitz B.A."/>
            <person name="Barry K.W."/>
            <person name="Condon B.J."/>
            <person name="Copeland A.C."/>
            <person name="Dhillon B."/>
            <person name="Glaser F."/>
            <person name="Hesse C.N."/>
            <person name="Kosti I."/>
            <person name="LaButti K."/>
            <person name="Lindquist E.A."/>
            <person name="Lucas S."/>
            <person name="Salamov A.A."/>
            <person name="Bradshaw R.E."/>
            <person name="Ciuffetti L."/>
            <person name="Hamelin R.C."/>
            <person name="Kema G.H.J."/>
            <person name="Lawrence C."/>
            <person name="Scott J.A."/>
            <person name="Spatafora J.W."/>
            <person name="Turgeon B.G."/>
            <person name="de Wit P.J.G.M."/>
            <person name="Zhong S."/>
            <person name="Goodwin S.B."/>
            <person name="Grigoriev I.V."/>
        </authorList>
    </citation>
    <scope>NUCLEOTIDE SEQUENCE [LARGE SCALE GENOMIC DNA]</scope>
    <source>
        <strain evidence="3">28A</strain>
    </source>
</reference>
<dbReference type="GeneID" id="19405506"/>
<dbReference type="HOGENOM" id="CLU_070866_0_0_1"/>
<feature type="transmembrane region" description="Helical" evidence="1">
    <location>
        <begin position="174"/>
        <end position="196"/>
    </location>
</feature>
<evidence type="ECO:0000313" key="2">
    <source>
        <dbReference type="EMBL" id="EOA92323.1"/>
    </source>
</evidence>
<dbReference type="OrthoDB" id="3903561at2759"/>
<keyword evidence="1" id="KW-1133">Transmembrane helix</keyword>
<dbReference type="AlphaFoldDB" id="R0KHF6"/>
<dbReference type="EMBL" id="KB908481">
    <property type="protein sequence ID" value="EOA92323.1"/>
    <property type="molecule type" value="Genomic_DNA"/>
</dbReference>